<dbReference type="EMBL" id="EF087466">
    <property type="protein sequence ID" value="ABK26706.1"/>
    <property type="molecule type" value="mRNA"/>
</dbReference>
<name>A9P1E5_PICSI</name>
<organism evidence="1">
    <name type="scientific">Picea sitchensis</name>
    <name type="common">Sitka spruce</name>
    <name type="synonym">Pinus sitchensis</name>
    <dbReference type="NCBI Taxonomy" id="3332"/>
    <lineage>
        <taxon>Eukaryota</taxon>
        <taxon>Viridiplantae</taxon>
        <taxon>Streptophyta</taxon>
        <taxon>Embryophyta</taxon>
        <taxon>Tracheophyta</taxon>
        <taxon>Spermatophyta</taxon>
        <taxon>Pinopsida</taxon>
        <taxon>Pinidae</taxon>
        <taxon>Conifers I</taxon>
        <taxon>Pinales</taxon>
        <taxon>Pinaceae</taxon>
        <taxon>Picea</taxon>
    </lineage>
</organism>
<protein>
    <submittedName>
        <fullName evidence="1">Uncharacterized protein</fullName>
    </submittedName>
</protein>
<evidence type="ECO:0000313" key="1">
    <source>
        <dbReference type="EMBL" id="ABK26706.1"/>
    </source>
</evidence>
<reference evidence="1" key="1">
    <citation type="journal article" date="2008" name="BMC Genomics">
        <title>A conifer genomics resource of 200,000 spruce (Picea spp.) ESTs and 6,464 high-quality, sequence-finished full-length cDNAs for Sitka spruce (Picea sitchensis).</title>
        <authorList>
            <person name="Ralph S.G."/>
            <person name="Chun H.J."/>
            <person name="Kolosova N."/>
            <person name="Cooper D."/>
            <person name="Oddy C."/>
            <person name="Ritland C.E."/>
            <person name="Kirkpatrick R."/>
            <person name="Moore R."/>
            <person name="Barber S."/>
            <person name="Holt R.A."/>
            <person name="Jones S.J."/>
            <person name="Marra M.A."/>
            <person name="Douglas C.J."/>
            <person name="Ritland K."/>
            <person name="Bohlmann J."/>
        </authorList>
    </citation>
    <scope>NUCLEOTIDE SEQUENCE</scope>
    <source>
        <tissue evidence="1">Bark</tissue>
    </source>
</reference>
<dbReference type="AlphaFoldDB" id="A9P1E5"/>
<proteinExistence type="evidence at transcript level"/>
<sequence length="99" mass="10560">MQGVAAVMQSLVIQQNTRVSVAIQKIMSEVVAAAQINRGTNITVTPPAMVTDRLPIQKIMAEVVAAAQIHRGTNITITPPAMVTDRLPLPVHVVVMAKP</sequence>
<accession>A9P1E5</accession>